<dbReference type="Proteomes" id="UP000191672">
    <property type="component" value="Unassembled WGS sequence"/>
</dbReference>
<dbReference type="Pfam" id="PF00704">
    <property type="entry name" value="Glyco_hydro_18"/>
    <property type="match status" value="1"/>
</dbReference>
<gene>
    <name evidence="11" type="ORF">PENANT_c001G10588</name>
</gene>
<reference evidence="12" key="1">
    <citation type="journal article" date="2017" name="Nat. Microbiol.">
        <title>Global analysis of biosynthetic gene clusters reveals vast potential of secondary metabolite production in Penicillium species.</title>
        <authorList>
            <person name="Nielsen J.C."/>
            <person name="Grijseels S."/>
            <person name="Prigent S."/>
            <person name="Ji B."/>
            <person name="Dainat J."/>
            <person name="Nielsen K.F."/>
            <person name="Frisvad J.C."/>
            <person name="Workman M."/>
            <person name="Nielsen J."/>
        </authorList>
    </citation>
    <scope>NUCLEOTIDE SEQUENCE [LARGE SCALE GENOMIC DNA]</scope>
    <source>
        <strain evidence="12">IBT 31811</strain>
    </source>
</reference>
<evidence type="ECO:0000259" key="10">
    <source>
        <dbReference type="PROSITE" id="PS51910"/>
    </source>
</evidence>
<keyword evidence="12" id="KW-1185">Reference proteome</keyword>
<dbReference type="GO" id="GO:0008061">
    <property type="term" value="F:chitin binding"/>
    <property type="evidence" value="ECO:0007669"/>
    <property type="project" value="InterPro"/>
</dbReference>
<dbReference type="GO" id="GO:0006032">
    <property type="term" value="P:chitin catabolic process"/>
    <property type="evidence" value="ECO:0007669"/>
    <property type="project" value="UniProtKB-KW"/>
</dbReference>
<keyword evidence="5" id="KW-0146">Chitin degradation</keyword>
<dbReference type="InterPro" id="IPR050314">
    <property type="entry name" value="Glycosyl_Hydrlase_18"/>
</dbReference>
<dbReference type="EMBL" id="MDYN01000001">
    <property type="protein sequence ID" value="OQD90412.1"/>
    <property type="molecule type" value="Genomic_DNA"/>
</dbReference>
<comment type="similarity">
    <text evidence="2">Belongs to the glycosyl hydrolase 18 family. Chitinase class V subfamily.</text>
</comment>
<dbReference type="SUPFAM" id="SSF51445">
    <property type="entry name" value="(Trans)glycosidases"/>
    <property type="match status" value="1"/>
</dbReference>
<evidence type="ECO:0000256" key="9">
    <source>
        <dbReference type="RuleBase" id="RU000489"/>
    </source>
</evidence>
<comment type="caution">
    <text evidence="11">The sequence shown here is derived from an EMBL/GenBank/DDBJ whole genome shotgun (WGS) entry which is preliminary data.</text>
</comment>
<dbReference type="InterPro" id="IPR029070">
    <property type="entry name" value="Chitinase_insertion_sf"/>
</dbReference>
<dbReference type="STRING" id="416450.A0A1V6QN87"/>
<dbReference type="PANTHER" id="PTHR11177">
    <property type="entry name" value="CHITINASE"/>
    <property type="match status" value="1"/>
</dbReference>
<evidence type="ECO:0000256" key="7">
    <source>
        <dbReference type="ARBA" id="ARBA00023295"/>
    </source>
</evidence>
<keyword evidence="4 9" id="KW-0378">Hydrolase</keyword>
<keyword evidence="8" id="KW-0624">Polysaccharide degradation</keyword>
<evidence type="ECO:0000256" key="3">
    <source>
        <dbReference type="ARBA" id="ARBA00012729"/>
    </source>
</evidence>
<evidence type="ECO:0000313" key="12">
    <source>
        <dbReference type="Proteomes" id="UP000191672"/>
    </source>
</evidence>
<dbReference type="SMART" id="SM00636">
    <property type="entry name" value="Glyco_18"/>
    <property type="match status" value="1"/>
</dbReference>
<dbReference type="AlphaFoldDB" id="A0A1V6QN87"/>
<dbReference type="PROSITE" id="PS01095">
    <property type="entry name" value="GH18_1"/>
    <property type="match status" value="1"/>
</dbReference>
<evidence type="ECO:0000256" key="6">
    <source>
        <dbReference type="ARBA" id="ARBA00023277"/>
    </source>
</evidence>
<proteinExistence type="inferred from homology"/>
<dbReference type="InterPro" id="IPR001579">
    <property type="entry name" value="Glyco_hydro_18_chit_AS"/>
</dbReference>
<sequence length="960" mass="104379">MFRNQFQQAIYWYVFFADLSKLVLKQSGYYEGWSITRACHGMTPEQLPVGAYIHLNFAFAFIDPMSEADVELYPRFTGLKAANPGLQTWISIGGWSMNDPDQPTATTFSDLAGSTTAQSAFFSSLLSFMQTYGFDGIDIDWEYPVAPERSGKPADYQNYVSFLKNLRSALGGSGHNYGLTLTLPSSYCVVDWFNVMTYDLHGTWDSTDKFIGPVVNAHTNLTEINLTMDLFWRNSIDPDKIIMGLGFYGRSFTLTDPSCTSPGCPFRGGGNPGACSASAGTLMYSEIQDLIAADATPTLDSVAGVKQIVWDTNQWVSFGDAETLKIKTDYANGKCLGGTMVWAVSTDDAAGTAAQAYMKNNGLSLLSLFGGGASTKQEDVLSTCIWGECGKDCPANSSPAQRSDGKDRGNAGIYTGCLGSETRNYCCPQDQEMPTCEWRGTAPFCNGKCHDGEVQVSSDTSATGSECWTGHKVLCCKSTKSDAGISQCKWEGAAPFCGKNGGIGQHYGCDESDRYEETYDNVGAGGESYCYSGYKSFCCTSPPPFTGCGWTSKEHPWLHPFTCPTGCPAGKQIIAQDPSQTSFCSTGSAFYCCDAPLEDVADDGSDLNFCESTDGDYVLSVSAGDGNYDEDGNPADILELWWYEEGVFVVPNDASPDDMKRGLGVLQELASLRIDRRWDRSHGLNNRTLPQVYRMTASMPLSPSFLKLSLYSVKCDSHGIVKLPNNKRTKFLASTYYTVADLAGKGRKFWANSGVKAAAKICLKNAALFQARKYVSEHVTELQTPAQFAQSMIDNKYPDGTALTGVTSGHNWEDVFGDNGYVHWTWANLGVARPAGLVGDTPIDAIYHALGSRGSDADFDNMMVCDAQTNSLKTSMWAIHTNIISDKRWNAAAPSTRLAFLNNLDQSLVPYMNSPEAQAALKHAYDVQQQIFKALHSAAQTNSKIKGPGGSISFASLHKT</sequence>
<evidence type="ECO:0000256" key="5">
    <source>
        <dbReference type="ARBA" id="ARBA00023024"/>
    </source>
</evidence>
<name>A0A1V6QN87_9EURO</name>
<dbReference type="PROSITE" id="PS51910">
    <property type="entry name" value="GH18_2"/>
    <property type="match status" value="1"/>
</dbReference>
<dbReference type="EC" id="3.2.1.14" evidence="3"/>
<evidence type="ECO:0000256" key="2">
    <source>
        <dbReference type="ARBA" id="ARBA00008682"/>
    </source>
</evidence>
<dbReference type="InterPro" id="IPR001223">
    <property type="entry name" value="Glyco_hydro18_cat"/>
</dbReference>
<organism evidence="11 12">
    <name type="scientific">Penicillium antarcticum</name>
    <dbReference type="NCBI Taxonomy" id="416450"/>
    <lineage>
        <taxon>Eukaryota</taxon>
        <taxon>Fungi</taxon>
        <taxon>Dikarya</taxon>
        <taxon>Ascomycota</taxon>
        <taxon>Pezizomycotina</taxon>
        <taxon>Eurotiomycetes</taxon>
        <taxon>Eurotiomycetidae</taxon>
        <taxon>Eurotiales</taxon>
        <taxon>Aspergillaceae</taxon>
        <taxon>Penicillium</taxon>
    </lineage>
</organism>
<accession>A0A1V6QN87</accession>
<dbReference type="GO" id="GO:0000272">
    <property type="term" value="P:polysaccharide catabolic process"/>
    <property type="evidence" value="ECO:0007669"/>
    <property type="project" value="UniProtKB-KW"/>
</dbReference>
<dbReference type="PANTHER" id="PTHR11177:SF333">
    <property type="entry name" value="CHITINASE"/>
    <property type="match status" value="1"/>
</dbReference>
<dbReference type="SUPFAM" id="SSF54556">
    <property type="entry name" value="Chitinase insertion domain"/>
    <property type="match status" value="1"/>
</dbReference>
<dbReference type="Gene3D" id="3.20.20.80">
    <property type="entry name" value="Glycosidases"/>
    <property type="match status" value="1"/>
</dbReference>
<feature type="domain" description="GH18" evidence="10">
    <location>
        <begin position="24"/>
        <end position="361"/>
    </location>
</feature>
<evidence type="ECO:0000313" key="11">
    <source>
        <dbReference type="EMBL" id="OQD90412.1"/>
    </source>
</evidence>
<comment type="catalytic activity">
    <reaction evidence="1">
        <text>Random endo-hydrolysis of N-acetyl-beta-D-glucosaminide (1-&gt;4)-beta-linkages in chitin and chitodextrins.</text>
        <dbReference type="EC" id="3.2.1.14"/>
    </reaction>
</comment>
<evidence type="ECO:0000256" key="8">
    <source>
        <dbReference type="ARBA" id="ARBA00023326"/>
    </source>
</evidence>
<evidence type="ECO:0000256" key="1">
    <source>
        <dbReference type="ARBA" id="ARBA00000822"/>
    </source>
</evidence>
<dbReference type="InterPro" id="IPR017853">
    <property type="entry name" value="GH"/>
</dbReference>
<evidence type="ECO:0000256" key="4">
    <source>
        <dbReference type="ARBA" id="ARBA00022801"/>
    </source>
</evidence>
<protein>
    <recommendedName>
        <fullName evidence="3">chitinase</fullName>
        <ecNumber evidence="3">3.2.1.14</ecNumber>
    </recommendedName>
</protein>
<dbReference type="GO" id="GO:0008843">
    <property type="term" value="F:endochitinase activity"/>
    <property type="evidence" value="ECO:0007669"/>
    <property type="project" value="UniProtKB-EC"/>
</dbReference>
<dbReference type="Gene3D" id="3.10.50.10">
    <property type="match status" value="1"/>
</dbReference>
<keyword evidence="7 9" id="KW-0326">Glycosidase</keyword>
<dbReference type="InterPro" id="IPR011583">
    <property type="entry name" value="Chitinase_II/V-like_cat"/>
</dbReference>
<keyword evidence="6" id="KW-0119">Carbohydrate metabolism</keyword>